<feature type="transmembrane region" description="Helical" evidence="1">
    <location>
        <begin position="58"/>
        <end position="78"/>
    </location>
</feature>
<name>A0ABW1VES4_9MICO</name>
<keyword evidence="1" id="KW-0472">Membrane</keyword>
<protein>
    <recommendedName>
        <fullName evidence="4">DUF3137 domain-containing protein</fullName>
    </recommendedName>
</protein>
<evidence type="ECO:0008006" key="4">
    <source>
        <dbReference type="Google" id="ProtNLM"/>
    </source>
</evidence>
<gene>
    <name evidence="2" type="ORF">ACFQB0_02775</name>
</gene>
<keyword evidence="1" id="KW-0812">Transmembrane</keyword>
<keyword evidence="3" id="KW-1185">Reference proteome</keyword>
<accession>A0ABW1VES4</accession>
<reference evidence="3" key="1">
    <citation type="journal article" date="2019" name="Int. J. Syst. Evol. Microbiol.">
        <title>The Global Catalogue of Microorganisms (GCM) 10K type strain sequencing project: providing services to taxonomists for standard genome sequencing and annotation.</title>
        <authorList>
            <consortium name="The Broad Institute Genomics Platform"/>
            <consortium name="The Broad Institute Genome Sequencing Center for Infectious Disease"/>
            <person name="Wu L."/>
            <person name="Ma J."/>
        </authorList>
    </citation>
    <scope>NUCLEOTIDE SEQUENCE [LARGE SCALE GENOMIC DNA]</scope>
    <source>
        <strain evidence="3">CCUG 43304</strain>
    </source>
</reference>
<evidence type="ECO:0000313" key="2">
    <source>
        <dbReference type="EMBL" id="MFC6355039.1"/>
    </source>
</evidence>
<keyword evidence="1" id="KW-1133">Transmembrane helix</keyword>
<sequence>MPNEWESTRTGADQAGSIDSEWPLVADAEVLDAMLHDFEREVGTVRGFRRRARKSREWLAFGFVIGAPILFFGLPVWASTATATGTIGGDGEAIWWVAVGVLFVTASIVALPLKLRREFRTFQEQGWVAFQAPTGWVVCQTDSGSYVRYDTMSVSGGTDFRGAISAPVVLVSPRRMPAARFAQILNGVRTSIAQTDPEDGKVLMRSFDRERVLRAVPARWFGDTAGCLLGGADREPFTIVIPRAVKAGRHIRLASIRLTSEERRLLAGGQVAARRRSWPEQRGSDRRS</sequence>
<dbReference type="EMBL" id="JBHSTP010000001">
    <property type="protein sequence ID" value="MFC6355039.1"/>
    <property type="molecule type" value="Genomic_DNA"/>
</dbReference>
<evidence type="ECO:0000256" key="1">
    <source>
        <dbReference type="SAM" id="Phobius"/>
    </source>
</evidence>
<dbReference type="RefSeq" id="WP_386727317.1">
    <property type="nucleotide sequence ID" value="NZ_JBHSTP010000001.1"/>
</dbReference>
<feature type="transmembrane region" description="Helical" evidence="1">
    <location>
        <begin position="93"/>
        <end position="113"/>
    </location>
</feature>
<proteinExistence type="predicted"/>
<organism evidence="2 3">
    <name type="scientific">Luethyella okanaganae</name>
    <dbReference type="NCBI Taxonomy" id="69372"/>
    <lineage>
        <taxon>Bacteria</taxon>
        <taxon>Bacillati</taxon>
        <taxon>Actinomycetota</taxon>
        <taxon>Actinomycetes</taxon>
        <taxon>Micrococcales</taxon>
        <taxon>Microbacteriaceae</taxon>
        <taxon>Luethyella</taxon>
    </lineage>
</organism>
<comment type="caution">
    <text evidence="2">The sequence shown here is derived from an EMBL/GenBank/DDBJ whole genome shotgun (WGS) entry which is preliminary data.</text>
</comment>
<evidence type="ECO:0000313" key="3">
    <source>
        <dbReference type="Proteomes" id="UP001596306"/>
    </source>
</evidence>
<dbReference type="Proteomes" id="UP001596306">
    <property type="component" value="Unassembled WGS sequence"/>
</dbReference>